<evidence type="ECO:0000313" key="2">
    <source>
        <dbReference type="EMBL" id="HJF15764.1"/>
    </source>
</evidence>
<evidence type="ECO:0000256" key="1">
    <source>
        <dbReference type="SAM" id="MobiDB-lite"/>
    </source>
</evidence>
<dbReference type="Gene3D" id="2.30.110.10">
    <property type="entry name" value="Electron Transport, Fmn-binding Protein, Chain A"/>
    <property type="match status" value="1"/>
</dbReference>
<sequence>MSAYMFEHQKDQPVLELTRQQAELLLRNTRHGRLAFLSEGQVEIFPVNYIFDGEKLYFRTAAGTKLTAAEAHSMVAFETDGILPDEGWSVVVRGKVTPVAEEHIDYVRGLGIAPWIPTFKDFFMSLNIEAISGRHFIFARQPERGDTRTFTYDPDQPFSTPPEDPDPTRLSR</sequence>
<dbReference type="EMBL" id="DYXC01000153">
    <property type="protein sequence ID" value="HJF15764.1"/>
    <property type="molecule type" value="Genomic_DNA"/>
</dbReference>
<comment type="caution">
    <text evidence="2">The sequence shown here is derived from an EMBL/GenBank/DDBJ whole genome shotgun (WGS) entry which is preliminary data.</text>
</comment>
<dbReference type="Pfam" id="PF12900">
    <property type="entry name" value="Pyridox_ox_2"/>
    <property type="match status" value="1"/>
</dbReference>
<gene>
    <name evidence="2" type="ORF">K8V32_13400</name>
</gene>
<dbReference type="AlphaFoldDB" id="A0A921FQA2"/>
<dbReference type="InterPro" id="IPR012349">
    <property type="entry name" value="Split_barrel_FMN-bd"/>
</dbReference>
<organism evidence="2 3">
    <name type="scientific">Enteractinococcus helveticum</name>
    <dbReference type="NCBI Taxonomy" id="1837282"/>
    <lineage>
        <taxon>Bacteria</taxon>
        <taxon>Bacillati</taxon>
        <taxon>Actinomycetota</taxon>
        <taxon>Actinomycetes</taxon>
        <taxon>Micrococcales</taxon>
        <taxon>Micrococcaceae</taxon>
    </lineage>
</organism>
<dbReference type="InterPro" id="IPR024747">
    <property type="entry name" value="Pyridox_Oxase-rel"/>
</dbReference>
<proteinExistence type="predicted"/>
<dbReference type="RefSeq" id="WP_303908467.1">
    <property type="nucleotide sequence ID" value="NZ_DYXC01000153.1"/>
</dbReference>
<dbReference type="Proteomes" id="UP000703315">
    <property type="component" value="Unassembled WGS sequence"/>
</dbReference>
<protein>
    <submittedName>
        <fullName evidence="2">Pyridoxamine 5'-phosphate oxidase family protein</fullName>
    </submittedName>
</protein>
<name>A0A921FQA2_9MICC</name>
<reference evidence="2" key="1">
    <citation type="journal article" date="2021" name="PeerJ">
        <title>Extensive microbial diversity within the chicken gut microbiome revealed by metagenomics and culture.</title>
        <authorList>
            <person name="Gilroy R."/>
            <person name="Ravi A."/>
            <person name="Getino M."/>
            <person name="Pursley I."/>
            <person name="Horton D.L."/>
            <person name="Alikhan N.F."/>
            <person name="Baker D."/>
            <person name="Gharbi K."/>
            <person name="Hall N."/>
            <person name="Watson M."/>
            <person name="Adriaenssens E.M."/>
            <person name="Foster-Nyarko E."/>
            <person name="Jarju S."/>
            <person name="Secka A."/>
            <person name="Antonio M."/>
            <person name="Oren A."/>
            <person name="Chaudhuri R.R."/>
            <person name="La Ragione R."/>
            <person name="Hildebrand F."/>
            <person name="Pallen M.J."/>
        </authorList>
    </citation>
    <scope>NUCLEOTIDE SEQUENCE</scope>
    <source>
        <strain evidence="2">ChiHjej13B12-14962</strain>
    </source>
</reference>
<reference evidence="2" key="2">
    <citation type="submission" date="2021-09" db="EMBL/GenBank/DDBJ databases">
        <authorList>
            <person name="Gilroy R."/>
        </authorList>
    </citation>
    <scope>NUCLEOTIDE SEQUENCE</scope>
    <source>
        <strain evidence="2">ChiHjej13B12-14962</strain>
    </source>
</reference>
<feature type="region of interest" description="Disordered" evidence="1">
    <location>
        <begin position="148"/>
        <end position="172"/>
    </location>
</feature>
<dbReference type="SUPFAM" id="SSF50475">
    <property type="entry name" value="FMN-binding split barrel"/>
    <property type="match status" value="1"/>
</dbReference>
<accession>A0A921FQA2</accession>
<evidence type="ECO:0000313" key="3">
    <source>
        <dbReference type="Proteomes" id="UP000703315"/>
    </source>
</evidence>